<reference evidence="5 6" key="1">
    <citation type="submission" date="2023-10" db="EMBL/GenBank/DDBJ databases">
        <title>Genome-Wide Identification Analysis in wild type Solanum Pinnatisectum Reveals Some Genes Defensing Phytophthora Infestans.</title>
        <authorList>
            <person name="Sun C."/>
        </authorList>
    </citation>
    <scope>NUCLEOTIDE SEQUENCE [LARGE SCALE GENOMIC DNA]</scope>
    <source>
        <strain evidence="5">LQN</strain>
        <tissue evidence="5">Leaf</tissue>
    </source>
</reference>
<dbReference type="InterPro" id="IPR038765">
    <property type="entry name" value="Papain-like_cys_pep_sf"/>
</dbReference>
<accession>A0AAV9MHZ1</accession>
<dbReference type="EMBL" id="JAWPEI010000001">
    <property type="protein sequence ID" value="KAK4736952.1"/>
    <property type="molecule type" value="Genomic_DNA"/>
</dbReference>
<protein>
    <recommendedName>
        <fullName evidence="4">Ubiquitin-like protease family profile domain-containing protein</fullName>
    </recommendedName>
</protein>
<name>A0AAV9MHZ1_9SOLN</name>
<keyword evidence="3" id="KW-0378">Hydrolase</keyword>
<comment type="caution">
    <text evidence="5">The sequence shown here is derived from an EMBL/GenBank/DDBJ whole genome shotgun (WGS) entry which is preliminary data.</text>
</comment>
<dbReference type="InterPro" id="IPR003653">
    <property type="entry name" value="Peptidase_C48_C"/>
</dbReference>
<evidence type="ECO:0000259" key="4">
    <source>
        <dbReference type="Pfam" id="PF02902"/>
    </source>
</evidence>
<evidence type="ECO:0000256" key="3">
    <source>
        <dbReference type="ARBA" id="ARBA00022801"/>
    </source>
</evidence>
<dbReference type="PANTHER" id="PTHR31470">
    <property type="entry name" value="CYSTEINE PROTEINASES SUPERFAMILY PROTEIN-RELATED-RELATED"/>
    <property type="match status" value="1"/>
</dbReference>
<dbReference type="GO" id="GO:0006508">
    <property type="term" value="P:proteolysis"/>
    <property type="evidence" value="ECO:0007669"/>
    <property type="project" value="UniProtKB-KW"/>
</dbReference>
<gene>
    <name evidence="5" type="ORF">R3W88_000649</name>
</gene>
<keyword evidence="2" id="KW-0645">Protease</keyword>
<evidence type="ECO:0000256" key="1">
    <source>
        <dbReference type="ARBA" id="ARBA00005234"/>
    </source>
</evidence>
<comment type="similarity">
    <text evidence="1">Belongs to the peptidase C48 family.</text>
</comment>
<evidence type="ECO:0000313" key="6">
    <source>
        <dbReference type="Proteomes" id="UP001311915"/>
    </source>
</evidence>
<proteinExistence type="inferred from homology"/>
<dbReference type="AlphaFoldDB" id="A0AAV9MHZ1"/>
<evidence type="ECO:0000313" key="5">
    <source>
        <dbReference type="EMBL" id="KAK4736952.1"/>
    </source>
</evidence>
<feature type="domain" description="Ubiquitin-like protease family profile" evidence="4">
    <location>
        <begin position="70"/>
        <end position="109"/>
    </location>
</feature>
<sequence length="139" mass="16197">MNQYIYTTINCLFKSHINNTYERYYNSHADDSISTQEHIDRASAISVHERSVTNIMKGFSILAELPWHLVDDVYILVNCDGQFHWVLVVVELKKRLIWVYDFALGPIKKVHSGEIKNLSKILSAYLLDSGFFEKTERIN</sequence>
<keyword evidence="6" id="KW-1185">Reference proteome</keyword>
<dbReference type="PANTHER" id="PTHR31470:SF46">
    <property type="entry name" value="ULP1 PROTEASE FAMILY, C-TERMINAL CATALYTIC DOMAIN CONTAINING PROTEIN"/>
    <property type="match status" value="1"/>
</dbReference>
<dbReference type="Pfam" id="PF02902">
    <property type="entry name" value="Peptidase_C48"/>
    <property type="match status" value="1"/>
</dbReference>
<dbReference type="Proteomes" id="UP001311915">
    <property type="component" value="Unassembled WGS sequence"/>
</dbReference>
<dbReference type="GO" id="GO:0008234">
    <property type="term" value="F:cysteine-type peptidase activity"/>
    <property type="evidence" value="ECO:0007669"/>
    <property type="project" value="InterPro"/>
</dbReference>
<evidence type="ECO:0000256" key="2">
    <source>
        <dbReference type="ARBA" id="ARBA00022670"/>
    </source>
</evidence>
<dbReference type="Gene3D" id="3.40.395.10">
    <property type="entry name" value="Adenoviral Proteinase, Chain A"/>
    <property type="match status" value="1"/>
</dbReference>
<dbReference type="SUPFAM" id="SSF54001">
    <property type="entry name" value="Cysteine proteinases"/>
    <property type="match status" value="1"/>
</dbReference>
<organism evidence="5 6">
    <name type="scientific">Solanum pinnatisectum</name>
    <name type="common">tansyleaf nightshade</name>
    <dbReference type="NCBI Taxonomy" id="50273"/>
    <lineage>
        <taxon>Eukaryota</taxon>
        <taxon>Viridiplantae</taxon>
        <taxon>Streptophyta</taxon>
        <taxon>Embryophyta</taxon>
        <taxon>Tracheophyta</taxon>
        <taxon>Spermatophyta</taxon>
        <taxon>Magnoliopsida</taxon>
        <taxon>eudicotyledons</taxon>
        <taxon>Gunneridae</taxon>
        <taxon>Pentapetalae</taxon>
        <taxon>asterids</taxon>
        <taxon>lamiids</taxon>
        <taxon>Solanales</taxon>
        <taxon>Solanaceae</taxon>
        <taxon>Solanoideae</taxon>
        <taxon>Solaneae</taxon>
        <taxon>Solanum</taxon>
    </lineage>
</organism>